<dbReference type="AlphaFoldDB" id="A0A143PDH1"/>
<dbReference type="GO" id="GO:0015424">
    <property type="term" value="F:ABC-type amino acid transporter activity"/>
    <property type="evidence" value="ECO:0007669"/>
    <property type="project" value="InterPro"/>
</dbReference>
<sequence>MIELKNIKKSFGDKEVIKGVNLNVNEGEVVTLIGRSGSGKTTLLRMMNALELPTEGQVWVNGETYTNNDKKSQIRVRKQSGMVFQNYNLFPHKTAIENVMEGLIVVKKMNKQEARKRAESLLEKVGLTNVKDQHPSALSGGQQQRVAIARALAMNPKVMLFDEPTSALDPELVNEVLRVIKELAREGMTMVIVTHEMRFAKEVSDKTVFIHEGVIGEEGKPSEVFEHPKSKDLQRFLNVIQEQEI</sequence>
<dbReference type="Proteomes" id="UP000293854">
    <property type="component" value="Unassembled WGS sequence"/>
</dbReference>
<dbReference type="InterPro" id="IPR003439">
    <property type="entry name" value="ABC_transporter-like_ATP-bd"/>
</dbReference>
<dbReference type="OrthoDB" id="1679618at2"/>
<reference evidence="9 10" key="1">
    <citation type="submission" date="2018-11" db="EMBL/GenBank/DDBJ databases">
        <title>Genomic profiling of Staphylococcus species from a Poultry farm system in KwaZulu-Natal, South Africa.</title>
        <authorList>
            <person name="Amoako D.G."/>
            <person name="Somboro A.M."/>
            <person name="Abia A.L.K."/>
            <person name="Bester L.A."/>
            <person name="Essack S.Y."/>
        </authorList>
    </citation>
    <scope>NUCLEOTIDE SEQUENCE [LARGE SCALE GENOMIC DNA]</scope>
    <source>
        <strain evidence="9 10">SA11</strain>
    </source>
</reference>
<dbReference type="GeneID" id="93725803"/>
<dbReference type="InterPro" id="IPR030679">
    <property type="entry name" value="ABC_ATPase_HisP-typ"/>
</dbReference>
<evidence type="ECO:0000313" key="11">
    <source>
        <dbReference type="Proteomes" id="UP000595942"/>
    </source>
</evidence>
<evidence type="ECO:0000259" key="7">
    <source>
        <dbReference type="PROSITE" id="PS50893"/>
    </source>
</evidence>
<dbReference type="PROSITE" id="PS00211">
    <property type="entry name" value="ABC_TRANSPORTER_1"/>
    <property type="match status" value="1"/>
</dbReference>
<dbReference type="GO" id="GO:0016887">
    <property type="term" value="F:ATP hydrolysis activity"/>
    <property type="evidence" value="ECO:0007669"/>
    <property type="project" value="InterPro"/>
</dbReference>
<dbReference type="PROSITE" id="PS50893">
    <property type="entry name" value="ABC_TRANSPORTER_2"/>
    <property type="match status" value="1"/>
</dbReference>
<name>A0A143PDH1_9STAP</name>
<proteinExistence type="predicted"/>
<dbReference type="PANTHER" id="PTHR43166">
    <property type="entry name" value="AMINO ACID IMPORT ATP-BINDING PROTEIN"/>
    <property type="match status" value="1"/>
</dbReference>
<dbReference type="EMBL" id="RQTE01000001">
    <property type="protein sequence ID" value="RZI05006.1"/>
    <property type="molecule type" value="Genomic_DNA"/>
</dbReference>
<dbReference type="InterPro" id="IPR017871">
    <property type="entry name" value="ABC_transporter-like_CS"/>
</dbReference>
<protein>
    <submittedName>
        <fullName evidence="9">Amino acid ABC transporter ATP-binding protein</fullName>
    </submittedName>
</protein>
<keyword evidence="2" id="KW-0813">Transport</keyword>
<dbReference type="CDD" id="cd03262">
    <property type="entry name" value="ABC_HisP_GlnQ"/>
    <property type="match status" value="1"/>
</dbReference>
<dbReference type="EMBL" id="CP068073">
    <property type="protein sequence ID" value="QQS81843.1"/>
    <property type="molecule type" value="Genomic_DNA"/>
</dbReference>
<dbReference type="GO" id="GO:0005886">
    <property type="term" value="C:plasma membrane"/>
    <property type="evidence" value="ECO:0007669"/>
    <property type="project" value="UniProtKB-SubCell"/>
</dbReference>
<dbReference type="Gene3D" id="3.40.50.300">
    <property type="entry name" value="P-loop containing nucleotide triphosphate hydrolases"/>
    <property type="match status" value="1"/>
</dbReference>
<dbReference type="Proteomes" id="UP000595942">
    <property type="component" value="Chromosome"/>
</dbReference>
<reference evidence="8 11" key="2">
    <citation type="submission" date="2021-01" db="EMBL/GenBank/DDBJ databases">
        <title>FDA dAtabase for Regulatory Grade micrObial Sequences (FDA-ARGOS): Supporting development and validation of Infectious Disease Dx tests.</title>
        <authorList>
            <person name="Sproer C."/>
            <person name="Gronow S."/>
            <person name="Severitt S."/>
            <person name="Schroder I."/>
            <person name="Tallon L."/>
            <person name="Sadzewicz L."/>
            <person name="Zhao X."/>
            <person name="Boylan J."/>
            <person name="Ott S."/>
            <person name="Bowen H."/>
            <person name="Vavikolanu K."/>
            <person name="Mehta A."/>
            <person name="Aluvathingal J."/>
            <person name="Nadendla S."/>
            <person name="Lowell S."/>
            <person name="Myers T."/>
            <person name="Yan Y."/>
            <person name="Sichtig H."/>
        </authorList>
    </citation>
    <scope>NUCLEOTIDE SEQUENCE [LARGE SCALE GENOMIC DNA]</scope>
    <source>
        <strain evidence="8 11">FDAARGOS_1148</strain>
    </source>
</reference>
<evidence type="ECO:0000313" key="10">
    <source>
        <dbReference type="Proteomes" id="UP000293854"/>
    </source>
</evidence>
<dbReference type="InterPro" id="IPR050086">
    <property type="entry name" value="MetN_ABC_transporter-like"/>
</dbReference>
<keyword evidence="4" id="KW-0547">Nucleotide-binding</keyword>
<dbReference type="InterPro" id="IPR003593">
    <property type="entry name" value="AAA+_ATPase"/>
</dbReference>
<dbReference type="SMART" id="SM00382">
    <property type="entry name" value="AAA"/>
    <property type="match status" value="1"/>
</dbReference>
<keyword evidence="11" id="KW-1185">Reference proteome</keyword>
<dbReference type="Pfam" id="PF00005">
    <property type="entry name" value="ABC_tran"/>
    <property type="match status" value="1"/>
</dbReference>
<evidence type="ECO:0000256" key="1">
    <source>
        <dbReference type="ARBA" id="ARBA00004202"/>
    </source>
</evidence>
<evidence type="ECO:0000313" key="9">
    <source>
        <dbReference type="EMBL" id="RZI05006.1"/>
    </source>
</evidence>
<feature type="domain" description="ABC transporter" evidence="7">
    <location>
        <begin position="2"/>
        <end position="237"/>
    </location>
</feature>
<dbReference type="FunFam" id="3.40.50.300:FF:000020">
    <property type="entry name" value="Amino acid ABC transporter ATP-binding component"/>
    <property type="match status" value="1"/>
</dbReference>
<evidence type="ECO:0000313" key="8">
    <source>
        <dbReference type="EMBL" id="QQS81843.1"/>
    </source>
</evidence>
<evidence type="ECO:0000256" key="6">
    <source>
        <dbReference type="ARBA" id="ARBA00023136"/>
    </source>
</evidence>
<dbReference type="KEGG" id="scv:A4G25_10600"/>
<dbReference type="InterPro" id="IPR027417">
    <property type="entry name" value="P-loop_NTPase"/>
</dbReference>
<keyword evidence="6" id="KW-0472">Membrane</keyword>
<accession>A0A143PDH1</accession>
<gene>
    <name evidence="9" type="ORF">EIG99_00015</name>
    <name evidence="8" type="ORF">I6J05_07875</name>
</gene>
<evidence type="ECO:0000256" key="5">
    <source>
        <dbReference type="ARBA" id="ARBA00022840"/>
    </source>
</evidence>
<dbReference type="GO" id="GO:0005524">
    <property type="term" value="F:ATP binding"/>
    <property type="evidence" value="ECO:0007669"/>
    <property type="project" value="UniProtKB-KW"/>
</dbReference>
<evidence type="ECO:0000256" key="2">
    <source>
        <dbReference type="ARBA" id="ARBA00022448"/>
    </source>
</evidence>
<comment type="subcellular location">
    <subcellularLocation>
        <location evidence="1">Cell membrane</location>
        <topology evidence="1">Peripheral membrane protein</topology>
    </subcellularLocation>
</comment>
<dbReference type="SUPFAM" id="SSF52540">
    <property type="entry name" value="P-loop containing nucleoside triphosphate hydrolases"/>
    <property type="match status" value="1"/>
</dbReference>
<dbReference type="RefSeq" id="WP_047131546.1">
    <property type="nucleotide sequence ID" value="NZ_CP015114.1"/>
</dbReference>
<keyword evidence="5 9" id="KW-0067">ATP-binding</keyword>
<keyword evidence="3" id="KW-1003">Cell membrane</keyword>
<dbReference type="PIRSF" id="PIRSF039085">
    <property type="entry name" value="ABC_ATPase_HisP"/>
    <property type="match status" value="1"/>
</dbReference>
<evidence type="ECO:0000256" key="4">
    <source>
        <dbReference type="ARBA" id="ARBA00022741"/>
    </source>
</evidence>
<evidence type="ECO:0000256" key="3">
    <source>
        <dbReference type="ARBA" id="ARBA00022475"/>
    </source>
</evidence>
<dbReference type="PANTHER" id="PTHR43166:SF35">
    <property type="entry name" value="L-CYSTINE IMPORT ATP-BINDING PROTEIN TCYN"/>
    <property type="match status" value="1"/>
</dbReference>
<organism evidence="9 10">
    <name type="scientific">Staphylococcus condimenti</name>
    <dbReference type="NCBI Taxonomy" id="70255"/>
    <lineage>
        <taxon>Bacteria</taxon>
        <taxon>Bacillati</taxon>
        <taxon>Bacillota</taxon>
        <taxon>Bacilli</taxon>
        <taxon>Bacillales</taxon>
        <taxon>Staphylococcaceae</taxon>
        <taxon>Staphylococcus</taxon>
    </lineage>
</organism>